<organism evidence="3 4">
    <name type="scientific">Brevibacillus thermoruber</name>
    <dbReference type="NCBI Taxonomy" id="33942"/>
    <lineage>
        <taxon>Bacteria</taxon>
        <taxon>Bacillati</taxon>
        <taxon>Bacillota</taxon>
        <taxon>Bacilli</taxon>
        <taxon>Bacillales</taxon>
        <taxon>Paenibacillaceae</taxon>
        <taxon>Brevibacillus</taxon>
    </lineage>
</organism>
<dbReference type="Proteomes" id="UP001151071">
    <property type="component" value="Unassembled WGS sequence"/>
</dbReference>
<dbReference type="Pfam" id="PF25164">
    <property type="entry name" value="CoiA_N"/>
    <property type="match status" value="1"/>
</dbReference>
<evidence type="ECO:0000313" key="3">
    <source>
        <dbReference type="EMBL" id="MDA5109597.1"/>
    </source>
</evidence>
<reference evidence="3" key="1">
    <citation type="submission" date="2022-12" db="EMBL/GenBank/DDBJ databases">
        <title>Draft genome sequence of the thermophilic strain Brevibacillus thermoruber HT42, isolated from Los Humeros, Puebla, Mexico, with biotechnological potential.</title>
        <authorList>
            <person name="Lara Sanchez J."/>
            <person name="Solis Palacios R."/>
            <person name="Bustos Baena A.S."/>
            <person name="Ruz Baez A.E."/>
            <person name="Espinosa Luna G."/>
            <person name="Oliart Ros R.M."/>
        </authorList>
    </citation>
    <scope>NUCLEOTIDE SEQUENCE</scope>
    <source>
        <strain evidence="3">HT42</strain>
    </source>
</reference>
<dbReference type="AlphaFoldDB" id="A0A9X3TRP5"/>
<keyword evidence="4" id="KW-1185">Reference proteome</keyword>
<feature type="domain" description="Competence protein CoiA-like N-terminal" evidence="2">
    <location>
        <begin position="17"/>
        <end position="61"/>
    </location>
</feature>
<dbReference type="Pfam" id="PF06054">
    <property type="entry name" value="CoiA_nuc"/>
    <property type="match status" value="1"/>
</dbReference>
<dbReference type="RefSeq" id="WP_271140422.1">
    <property type="nucleotide sequence ID" value="NZ_JAPYYP010000019.1"/>
</dbReference>
<comment type="caution">
    <text evidence="3">The sequence shown here is derived from an EMBL/GenBank/DDBJ whole genome shotgun (WGS) entry which is preliminary data.</text>
</comment>
<dbReference type="InterPro" id="IPR057253">
    <property type="entry name" value="CoiA-like_N"/>
</dbReference>
<evidence type="ECO:0000313" key="4">
    <source>
        <dbReference type="Proteomes" id="UP001151071"/>
    </source>
</evidence>
<evidence type="ECO:0000259" key="1">
    <source>
        <dbReference type="Pfam" id="PF06054"/>
    </source>
</evidence>
<sequence>MEKCQHTDGFFVGTNEYDESLLRRWSTKSLRCLLCHGPVKYRHGPKIKPHFAHVARAVCEYREPETHEHVCGKEVIKQWVSSLFPANNTTVEACVSNGNQRANVLTVFPDGQQLCIEFQCSPVPLEVLRKRMKGYEENGIAQLWIIGNSRFRGKPLNRFRLHAWEDVIRQRHKPGYYAVPAVAMLLLPGRRISCR</sequence>
<gene>
    <name evidence="3" type="ORF">O3V59_14625</name>
</gene>
<protein>
    <submittedName>
        <fullName evidence="3">Competence protein CoiA family protein</fullName>
    </submittedName>
</protein>
<feature type="domain" description="Competence protein CoiA nuclease-like" evidence="1">
    <location>
        <begin position="65"/>
        <end position="173"/>
    </location>
</feature>
<dbReference type="EMBL" id="JAPYYP010000019">
    <property type="protein sequence ID" value="MDA5109597.1"/>
    <property type="molecule type" value="Genomic_DNA"/>
</dbReference>
<dbReference type="InterPro" id="IPR010330">
    <property type="entry name" value="CoiA_nuc"/>
</dbReference>
<evidence type="ECO:0000259" key="2">
    <source>
        <dbReference type="Pfam" id="PF25164"/>
    </source>
</evidence>
<proteinExistence type="predicted"/>
<name>A0A9X3TRP5_9BACL</name>
<accession>A0A9X3TRP5</accession>